<feature type="binding site" evidence="5">
    <location>
        <position position="264"/>
    </location>
    <ligand>
        <name>NAD(+)</name>
        <dbReference type="ChEBI" id="CHEBI:57540"/>
    </ligand>
</feature>
<keyword evidence="3 5" id="KW-0274">FAD</keyword>
<evidence type="ECO:0000256" key="6">
    <source>
        <dbReference type="PIRSR" id="PIRSR000350-4"/>
    </source>
</evidence>
<evidence type="ECO:0000256" key="1">
    <source>
        <dbReference type="ARBA" id="ARBA00007532"/>
    </source>
</evidence>
<keyword evidence="10" id="KW-1185">Reference proteome</keyword>
<dbReference type="Proteomes" id="UP001139353">
    <property type="component" value="Unassembled WGS sequence"/>
</dbReference>
<gene>
    <name evidence="9" type="ORF">LPC04_17300</name>
</gene>
<feature type="binding site" evidence="5">
    <location>
        <position position="201"/>
    </location>
    <ligand>
        <name>NAD(+)</name>
        <dbReference type="ChEBI" id="CHEBI:57540"/>
    </ligand>
</feature>
<evidence type="ECO:0000259" key="8">
    <source>
        <dbReference type="Pfam" id="PF07992"/>
    </source>
</evidence>
<evidence type="ECO:0000256" key="4">
    <source>
        <dbReference type="PIRSR" id="PIRSR000350-2"/>
    </source>
</evidence>
<feature type="binding site" evidence="5">
    <location>
        <begin position="178"/>
        <end position="185"/>
    </location>
    <ligand>
        <name>NAD(+)</name>
        <dbReference type="ChEBI" id="CHEBI:57540"/>
    </ligand>
</feature>
<feature type="domain" description="FAD/NAD(P)-binding" evidence="8">
    <location>
        <begin position="7"/>
        <end position="316"/>
    </location>
</feature>
<organism evidence="9 10">
    <name type="scientific">Scleromatobacter humisilvae</name>
    <dbReference type="NCBI Taxonomy" id="2897159"/>
    <lineage>
        <taxon>Bacteria</taxon>
        <taxon>Pseudomonadati</taxon>
        <taxon>Pseudomonadota</taxon>
        <taxon>Betaproteobacteria</taxon>
        <taxon>Burkholderiales</taxon>
        <taxon>Sphaerotilaceae</taxon>
        <taxon>Scleromatobacter</taxon>
    </lineage>
</organism>
<feature type="domain" description="Pyridine nucleotide-disulphide oxidoreductase dimerisation" evidence="7">
    <location>
        <begin position="342"/>
        <end position="448"/>
    </location>
</feature>
<evidence type="ECO:0000256" key="2">
    <source>
        <dbReference type="ARBA" id="ARBA00022630"/>
    </source>
</evidence>
<proteinExistence type="inferred from homology"/>
<comment type="cofactor">
    <cofactor evidence="5">
        <name>FAD</name>
        <dbReference type="ChEBI" id="CHEBI:57692"/>
    </cofactor>
    <text evidence="5">Binds 1 FAD per subunit.</text>
</comment>
<feature type="binding site" evidence="5">
    <location>
        <position position="305"/>
    </location>
    <ligand>
        <name>NAD(+)</name>
        <dbReference type="ChEBI" id="CHEBI:57540"/>
    </ligand>
</feature>
<dbReference type="Pfam" id="PF02852">
    <property type="entry name" value="Pyr_redox_dim"/>
    <property type="match status" value="1"/>
</dbReference>
<dbReference type="PANTHER" id="PTHR43014">
    <property type="entry name" value="MERCURIC REDUCTASE"/>
    <property type="match status" value="1"/>
</dbReference>
<dbReference type="PRINTS" id="PR00368">
    <property type="entry name" value="FADPNR"/>
</dbReference>
<dbReference type="InterPro" id="IPR001100">
    <property type="entry name" value="Pyr_nuc-diS_OxRdtase"/>
</dbReference>
<feature type="disulfide bond" description="Redox-active" evidence="6">
    <location>
        <begin position="43"/>
        <end position="48"/>
    </location>
</feature>
<evidence type="ECO:0000259" key="7">
    <source>
        <dbReference type="Pfam" id="PF02852"/>
    </source>
</evidence>
<protein>
    <submittedName>
        <fullName evidence="9">FAD-containing oxidoreductase</fullName>
    </submittedName>
</protein>
<reference evidence="9" key="1">
    <citation type="submission" date="2021-11" db="EMBL/GenBank/DDBJ databases">
        <title>BS-T2-15 a new species belonging to the Comamonadaceae family isolated from the soil of a French oak forest.</title>
        <authorList>
            <person name="Mieszkin S."/>
            <person name="Alain K."/>
        </authorList>
    </citation>
    <scope>NUCLEOTIDE SEQUENCE</scope>
    <source>
        <strain evidence="9">BS-T2-15</strain>
    </source>
</reference>
<dbReference type="GO" id="GO:0050660">
    <property type="term" value="F:flavin adenine dinucleotide binding"/>
    <property type="evidence" value="ECO:0007669"/>
    <property type="project" value="TreeGrafter"/>
</dbReference>
<keyword evidence="2" id="KW-0285">Flavoprotein</keyword>
<evidence type="ECO:0000313" key="10">
    <source>
        <dbReference type="Proteomes" id="UP001139353"/>
    </source>
</evidence>
<feature type="binding site" evidence="5">
    <location>
        <position position="52"/>
    </location>
    <ligand>
        <name>FAD</name>
        <dbReference type="ChEBI" id="CHEBI:57692"/>
    </ligand>
</feature>
<evidence type="ECO:0000256" key="5">
    <source>
        <dbReference type="PIRSR" id="PIRSR000350-3"/>
    </source>
</evidence>
<dbReference type="SUPFAM" id="SSF51905">
    <property type="entry name" value="FAD/NAD(P)-binding domain"/>
    <property type="match status" value="1"/>
</dbReference>
<dbReference type="GO" id="GO:0003955">
    <property type="term" value="F:NAD(P)H dehydrogenase (quinone) activity"/>
    <property type="evidence" value="ECO:0007669"/>
    <property type="project" value="TreeGrafter"/>
</dbReference>
<evidence type="ECO:0000313" key="9">
    <source>
        <dbReference type="EMBL" id="MCK9687463.1"/>
    </source>
</evidence>
<dbReference type="InterPro" id="IPR004099">
    <property type="entry name" value="Pyr_nucl-diS_OxRdtase_dimer"/>
</dbReference>
<name>A0A9X1YME9_9BURK</name>
<dbReference type="NCBIfam" id="NF004992">
    <property type="entry name" value="PRK06370.1-4"/>
    <property type="match status" value="1"/>
</dbReference>
<evidence type="ECO:0000256" key="3">
    <source>
        <dbReference type="ARBA" id="ARBA00022827"/>
    </source>
</evidence>
<dbReference type="Gene3D" id="3.30.390.30">
    <property type="match status" value="1"/>
</dbReference>
<dbReference type="AlphaFoldDB" id="A0A9X1YME9"/>
<dbReference type="SUPFAM" id="SSF55424">
    <property type="entry name" value="FAD/NAD-linked reductases, dimerisation (C-terminal) domain"/>
    <property type="match status" value="1"/>
</dbReference>
<dbReference type="RefSeq" id="WP_275683501.1">
    <property type="nucleotide sequence ID" value="NZ_JAJLJH010000004.1"/>
</dbReference>
<dbReference type="PANTHER" id="PTHR43014:SF2">
    <property type="entry name" value="MERCURIC REDUCTASE"/>
    <property type="match status" value="1"/>
</dbReference>
<comment type="caution">
    <text evidence="9">The sequence shown here is derived from an EMBL/GenBank/DDBJ whole genome shotgun (WGS) entry which is preliminary data.</text>
</comment>
<dbReference type="PIRSF" id="PIRSF000350">
    <property type="entry name" value="Mercury_reductase_MerA"/>
    <property type="match status" value="1"/>
</dbReference>
<feature type="active site" description="Proton acceptor" evidence="4">
    <location>
        <position position="438"/>
    </location>
</feature>
<dbReference type="Gene3D" id="3.50.50.60">
    <property type="entry name" value="FAD/NAD(P)-binding domain"/>
    <property type="match status" value="2"/>
</dbReference>
<dbReference type="InterPro" id="IPR023753">
    <property type="entry name" value="FAD/NAD-binding_dom"/>
</dbReference>
<dbReference type="Pfam" id="PF07992">
    <property type="entry name" value="Pyr_redox_2"/>
    <property type="match status" value="1"/>
</dbReference>
<accession>A0A9X1YME9</accession>
<dbReference type="PRINTS" id="PR00411">
    <property type="entry name" value="PNDRDTASEI"/>
</dbReference>
<comment type="similarity">
    <text evidence="1">Belongs to the class-I pyridine nucleotide-disulfide oxidoreductase family.</text>
</comment>
<keyword evidence="5" id="KW-0520">NAD</keyword>
<dbReference type="EMBL" id="JAJLJH010000004">
    <property type="protein sequence ID" value="MCK9687463.1"/>
    <property type="molecule type" value="Genomic_DNA"/>
</dbReference>
<dbReference type="InterPro" id="IPR016156">
    <property type="entry name" value="FAD/NAD-linked_Rdtase_dimer_sf"/>
</dbReference>
<sequence length="456" mass="48382">MTSTPFDALVIGSGQAGPSLAVRLAEHGWRTALVERGELGGTCVNNGCTPTKTLVASARAAWVAKHAADFGVRIAGEVSIDYAAVHARMMTVVQGSRDGLGHWIAGTANLSLVHGEARFVGADSVQVGEQVLQAPRIFLNVGARPVVPDWVAASGVPYLTSESLMGLRELPSHLVILGAGYISLEYAQVYARFGSQVTIIEHGNRLLPREDDEVAATVKAVLERDGVRFMIGANATALERDGTGVALVVDGQRVGGSHVLVAIGRRPNVEALDLARAGVTCDAHGIVQVDEQLRTSVPGIWALGDVNGRGAFTHTSYNDYEIVAANLLDGDPRRVGDRVPAYALYTDPPLARIGMSRAAARQSGKRVLVGHLPMSRVGRARERGETDGFLEALVDADTQRILGATLLGIEADEAVHCLLDVMSAGLPYTAISRTMHIHPTVSELIPTMLQSLKPLE</sequence>
<dbReference type="InterPro" id="IPR036188">
    <property type="entry name" value="FAD/NAD-bd_sf"/>
</dbReference>
<keyword evidence="5" id="KW-0547">Nucleotide-binding</keyword>